<keyword evidence="1" id="KW-1133">Transmembrane helix</keyword>
<name>A0A955LVP7_UNCKA</name>
<dbReference type="EMBL" id="JAGQKY010000059">
    <property type="protein sequence ID" value="MCA9397531.1"/>
    <property type="molecule type" value="Genomic_DNA"/>
</dbReference>
<proteinExistence type="predicted"/>
<feature type="transmembrane region" description="Helical" evidence="1">
    <location>
        <begin position="137"/>
        <end position="154"/>
    </location>
</feature>
<keyword evidence="1" id="KW-0812">Transmembrane</keyword>
<dbReference type="Proteomes" id="UP000699691">
    <property type="component" value="Unassembled WGS sequence"/>
</dbReference>
<dbReference type="AlphaFoldDB" id="A0A955LVP7"/>
<accession>A0A955LVP7</accession>
<organism evidence="2 3">
    <name type="scientific">candidate division WWE3 bacterium</name>
    <dbReference type="NCBI Taxonomy" id="2053526"/>
    <lineage>
        <taxon>Bacteria</taxon>
        <taxon>Katanobacteria</taxon>
    </lineage>
</organism>
<evidence type="ECO:0000256" key="1">
    <source>
        <dbReference type="SAM" id="Phobius"/>
    </source>
</evidence>
<protein>
    <submittedName>
        <fullName evidence="2">Uncharacterized protein</fullName>
    </submittedName>
</protein>
<reference evidence="2" key="1">
    <citation type="submission" date="2020-04" db="EMBL/GenBank/DDBJ databases">
        <authorList>
            <person name="Zhang T."/>
        </authorList>
    </citation>
    <scope>NUCLEOTIDE SEQUENCE</scope>
    <source>
        <strain evidence="2">HKST-UBA02</strain>
    </source>
</reference>
<evidence type="ECO:0000313" key="2">
    <source>
        <dbReference type="EMBL" id="MCA9397531.1"/>
    </source>
</evidence>
<keyword evidence="1" id="KW-0472">Membrane</keyword>
<evidence type="ECO:0000313" key="3">
    <source>
        <dbReference type="Proteomes" id="UP000699691"/>
    </source>
</evidence>
<sequence length="187" mass="21694">MSKEHTFASLGNQKTPLFYKEVVFPEGERHFGIDVSKKYFLDPWSDSKHSPAQYYYQRVFDLVYEDEPWCYEGTVYKIRIATDSGVPEVSEWGTVESYIKTHHGLWKEEAERRKQIVWAMGVPLVVSVIGLNETWYIPIMLLAGAIGFFAVGEWRQGRSKRKIKKLFRLTEKTRNGGDKASFADKTI</sequence>
<comment type="caution">
    <text evidence="2">The sequence shown here is derived from an EMBL/GenBank/DDBJ whole genome shotgun (WGS) entry which is preliminary data.</text>
</comment>
<feature type="transmembrane region" description="Helical" evidence="1">
    <location>
        <begin position="115"/>
        <end position="131"/>
    </location>
</feature>
<gene>
    <name evidence="2" type="ORF">KC573_01770</name>
</gene>
<reference evidence="2" key="2">
    <citation type="journal article" date="2021" name="Microbiome">
        <title>Successional dynamics and alternative stable states in a saline activated sludge microbial community over 9 years.</title>
        <authorList>
            <person name="Wang Y."/>
            <person name="Ye J."/>
            <person name="Ju F."/>
            <person name="Liu L."/>
            <person name="Boyd J.A."/>
            <person name="Deng Y."/>
            <person name="Parks D.H."/>
            <person name="Jiang X."/>
            <person name="Yin X."/>
            <person name="Woodcroft B.J."/>
            <person name="Tyson G.W."/>
            <person name="Hugenholtz P."/>
            <person name="Polz M.F."/>
            <person name="Zhang T."/>
        </authorList>
    </citation>
    <scope>NUCLEOTIDE SEQUENCE</scope>
    <source>
        <strain evidence="2">HKST-UBA02</strain>
    </source>
</reference>